<dbReference type="Pfam" id="PF01627">
    <property type="entry name" value="Hpt"/>
    <property type="match status" value="1"/>
</dbReference>
<dbReference type="SUPFAM" id="SSF47384">
    <property type="entry name" value="Homodimeric domain of signal transducing histidine kinase"/>
    <property type="match status" value="1"/>
</dbReference>
<feature type="transmembrane region" description="Helical" evidence="20">
    <location>
        <begin position="24"/>
        <end position="46"/>
    </location>
</feature>
<dbReference type="PROSITE" id="PS50110">
    <property type="entry name" value="RESPONSE_REGULATORY"/>
    <property type="match status" value="1"/>
</dbReference>
<reference evidence="27 28" key="1">
    <citation type="submission" date="2016-10" db="EMBL/GenBank/DDBJ databases">
        <title>Updated version of Genome Assembly of Janthinobacterium lividum ERGS5:01.</title>
        <authorList>
            <person name="Kumar R."/>
            <person name="Acharya V."/>
            <person name="Singh D."/>
        </authorList>
    </citation>
    <scope>NUCLEOTIDE SEQUENCE [LARGE SCALE GENOMIC DNA]</scope>
    <source>
        <strain evidence="27 28">ERGS5:01</strain>
    </source>
</reference>
<evidence type="ECO:0000313" key="27">
    <source>
        <dbReference type="EMBL" id="OFJ46358.1"/>
    </source>
</evidence>
<keyword evidence="12 20" id="KW-1133">Transmembrane helix</keyword>
<feature type="domain" description="Response regulatory" evidence="22">
    <location>
        <begin position="899"/>
        <end position="1018"/>
    </location>
</feature>
<dbReference type="InterPro" id="IPR003661">
    <property type="entry name" value="HisK_dim/P_dom"/>
</dbReference>
<keyword evidence="10 27" id="KW-0418">Kinase</keyword>
<evidence type="ECO:0000256" key="3">
    <source>
        <dbReference type="ARBA" id="ARBA00012438"/>
    </source>
</evidence>
<evidence type="ECO:0000256" key="11">
    <source>
        <dbReference type="ARBA" id="ARBA00022840"/>
    </source>
</evidence>
<dbReference type="Pfam" id="PF08447">
    <property type="entry name" value="PAS_3"/>
    <property type="match status" value="2"/>
</dbReference>
<dbReference type="NCBIfam" id="TIGR00229">
    <property type="entry name" value="sensory_box"/>
    <property type="match status" value="3"/>
</dbReference>
<gene>
    <name evidence="27" type="ORF">BA896_022600</name>
</gene>
<evidence type="ECO:0000256" key="14">
    <source>
        <dbReference type="ARBA" id="ARBA00023026"/>
    </source>
</evidence>
<evidence type="ECO:0000256" key="5">
    <source>
        <dbReference type="ARBA" id="ARBA00022519"/>
    </source>
</evidence>
<dbReference type="PROSITE" id="PS50924">
    <property type="entry name" value="MHYT"/>
    <property type="match status" value="1"/>
</dbReference>
<evidence type="ECO:0000256" key="17">
    <source>
        <dbReference type="ARBA" id="ARBA00070152"/>
    </source>
</evidence>
<evidence type="ECO:0000256" key="19">
    <source>
        <dbReference type="PROSITE-ProRule" id="PRU00169"/>
    </source>
</evidence>
<dbReference type="InterPro" id="IPR013655">
    <property type="entry name" value="PAS_fold_3"/>
</dbReference>
<dbReference type="SUPFAM" id="SSF55874">
    <property type="entry name" value="ATPase domain of HSP90 chaperone/DNA topoisomerase II/histidine kinase"/>
    <property type="match status" value="1"/>
</dbReference>
<evidence type="ECO:0000256" key="15">
    <source>
        <dbReference type="ARBA" id="ARBA00023136"/>
    </source>
</evidence>
<comment type="caution">
    <text evidence="27">The sequence shown here is derived from an EMBL/GenBank/DDBJ whole genome shotgun (WGS) entry which is preliminary data.</text>
</comment>
<comment type="catalytic activity">
    <reaction evidence="1">
        <text>ATP + protein L-histidine = ADP + protein N-phospho-L-histidine.</text>
        <dbReference type="EC" id="2.7.13.3"/>
    </reaction>
</comment>
<dbReference type="SMART" id="SM00448">
    <property type="entry name" value="REC"/>
    <property type="match status" value="1"/>
</dbReference>
<feature type="domain" description="PAS" evidence="23">
    <location>
        <begin position="395"/>
        <end position="470"/>
    </location>
</feature>
<accession>A0A1E8PJ60</accession>
<keyword evidence="9" id="KW-0732">Signal</keyword>
<dbReference type="GO" id="GO:0000155">
    <property type="term" value="F:phosphorelay sensor kinase activity"/>
    <property type="evidence" value="ECO:0007669"/>
    <property type="project" value="InterPro"/>
</dbReference>
<feature type="domain" description="Histidine kinase" evidence="21">
    <location>
        <begin position="664"/>
        <end position="880"/>
    </location>
</feature>
<evidence type="ECO:0000259" key="22">
    <source>
        <dbReference type="PROSITE" id="PS50110"/>
    </source>
</evidence>
<evidence type="ECO:0000256" key="6">
    <source>
        <dbReference type="ARBA" id="ARBA00022553"/>
    </source>
</evidence>
<dbReference type="Pfam" id="PF00072">
    <property type="entry name" value="Response_reg"/>
    <property type="match status" value="1"/>
</dbReference>
<evidence type="ECO:0000256" key="13">
    <source>
        <dbReference type="ARBA" id="ARBA00023012"/>
    </source>
</evidence>
<dbReference type="PROSITE" id="PS50113">
    <property type="entry name" value="PAC"/>
    <property type="match status" value="2"/>
</dbReference>
<feature type="transmembrane region" description="Helical" evidence="20">
    <location>
        <begin position="155"/>
        <end position="176"/>
    </location>
</feature>
<dbReference type="Pfam" id="PF02518">
    <property type="entry name" value="HATPase_c"/>
    <property type="match status" value="1"/>
</dbReference>
<evidence type="ECO:0000256" key="8">
    <source>
        <dbReference type="ARBA" id="ARBA00022692"/>
    </source>
</evidence>
<evidence type="ECO:0000256" key="2">
    <source>
        <dbReference type="ARBA" id="ARBA00004429"/>
    </source>
</evidence>
<dbReference type="InterPro" id="IPR013767">
    <property type="entry name" value="PAS_fold"/>
</dbReference>
<organism evidence="27 28">
    <name type="scientific">Janthinobacterium lividum</name>
    <dbReference type="NCBI Taxonomy" id="29581"/>
    <lineage>
        <taxon>Bacteria</taxon>
        <taxon>Pseudomonadati</taxon>
        <taxon>Pseudomonadota</taxon>
        <taxon>Betaproteobacteria</taxon>
        <taxon>Burkholderiales</taxon>
        <taxon>Oxalobacteraceae</taxon>
        <taxon>Janthinobacterium</taxon>
    </lineage>
</organism>
<feature type="modified residue" description="4-aspartylphosphate" evidence="19">
    <location>
        <position position="948"/>
    </location>
</feature>
<evidence type="ECO:0000256" key="7">
    <source>
        <dbReference type="ARBA" id="ARBA00022679"/>
    </source>
</evidence>
<feature type="domain" description="PAC" evidence="24">
    <location>
        <begin position="472"/>
        <end position="524"/>
    </location>
</feature>
<dbReference type="InterPro" id="IPR004358">
    <property type="entry name" value="Sig_transdc_His_kin-like_C"/>
</dbReference>
<evidence type="ECO:0000259" key="26">
    <source>
        <dbReference type="PROSITE" id="PS50924"/>
    </source>
</evidence>
<evidence type="ECO:0000256" key="20">
    <source>
        <dbReference type="PROSITE-ProRule" id="PRU00244"/>
    </source>
</evidence>
<dbReference type="InterPro" id="IPR036641">
    <property type="entry name" value="HPT_dom_sf"/>
</dbReference>
<feature type="transmembrane region" description="Helical" evidence="20">
    <location>
        <begin position="122"/>
        <end position="143"/>
    </location>
</feature>
<dbReference type="EMBL" id="MAQB02000015">
    <property type="protein sequence ID" value="OFJ46358.1"/>
    <property type="molecule type" value="Genomic_DNA"/>
</dbReference>
<dbReference type="SMART" id="SM00086">
    <property type="entry name" value="PAC"/>
    <property type="match status" value="3"/>
</dbReference>
<dbReference type="InterPro" id="IPR001789">
    <property type="entry name" value="Sig_transdc_resp-reg_receiver"/>
</dbReference>
<evidence type="ECO:0000259" key="21">
    <source>
        <dbReference type="PROSITE" id="PS50109"/>
    </source>
</evidence>
<dbReference type="CDD" id="cd00082">
    <property type="entry name" value="HisKA"/>
    <property type="match status" value="1"/>
</dbReference>
<evidence type="ECO:0000256" key="18">
    <source>
        <dbReference type="PROSITE-ProRule" id="PRU00110"/>
    </source>
</evidence>
<dbReference type="GO" id="GO:0006355">
    <property type="term" value="P:regulation of DNA-templated transcription"/>
    <property type="evidence" value="ECO:0007669"/>
    <property type="project" value="InterPro"/>
</dbReference>
<dbReference type="CDD" id="cd00130">
    <property type="entry name" value="PAS"/>
    <property type="match status" value="3"/>
</dbReference>
<comment type="function">
    <text evidence="16">Member of the two-component regulatory system BvgS/BvgA. Phosphorylates BvgA via a four-step phosphorelay in response to environmental signals.</text>
</comment>
<dbReference type="FunFam" id="3.30.565.10:FF:000010">
    <property type="entry name" value="Sensor histidine kinase RcsC"/>
    <property type="match status" value="1"/>
</dbReference>
<feature type="transmembrane region" description="Helical" evidence="20">
    <location>
        <begin position="232"/>
        <end position="255"/>
    </location>
</feature>
<dbReference type="GO" id="GO:0005886">
    <property type="term" value="C:plasma membrane"/>
    <property type="evidence" value="ECO:0007669"/>
    <property type="project" value="UniProtKB-SubCell"/>
</dbReference>
<keyword evidence="14" id="KW-0843">Virulence</keyword>
<dbReference type="InterPro" id="IPR001610">
    <property type="entry name" value="PAC"/>
</dbReference>
<dbReference type="InterPro" id="IPR035965">
    <property type="entry name" value="PAS-like_dom_sf"/>
</dbReference>
<dbReference type="EC" id="2.7.13.3" evidence="3"/>
<dbReference type="SUPFAM" id="SSF47226">
    <property type="entry name" value="Histidine-containing phosphotransfer domain, HPT domain"/>
    <property type="match status" value="1"/>
</dbReference>
<dbReference type="Pfam" id="PF03707">
    <property type="entry name" value="MHYT"/>
    <property type="match status" value="3"/>
</dbReference>
<feature type="domain" description="PAC" evidence="24">
    <location>
        <begin position="594"/>
        <end position="646"/>
    </location>
</feature>
<keyword evidence="13" id="KW-0902">Two-component regulatory system</keyword>
<dbReference type="Gene3D" id="3.40.50.2300">
    <property type="match status" value="1"/>
</dbReference>
<keyword evidence="15 20" id="KW-0472">Membrane</keyword>
<protein>
    <recommendedName>
        <fullName evidence="17">Virulence sensor protein BvgS</fullName>
        <ecNumber evidence="3">2.7.13.3</ecNumber>
    </recommendedName>
</protein>
<dbReference type="InterPro" id="IPR008207">
    <property type="entry name" value="Sig_transdc_His_kin_Hpt_dom"/>
</dbReference>
<evidence type="ECO:0000256" key="10">
    <source>
        <dbReference type="ARBA" id="ARBA00022777"/>
    </source>
</evidence>
<evidence type="ECO:0000256" key="12">
    <source>
        <dbReference type="ARBA" id="ARBA00022989"/>
    </source>
</evidence>
<dbReference type="PRINTS" id="PR00344">
    <property type="entry name" value="BCTRLSENSOR"/>
</dbReference>
<dbReference type="InterPro" id="IPR005330">
    <property type="entry name" value="MHYT_dom"/>
</dbReference>
<feature type="transmembrane region" description="Helical" evidence="20">
    <location>
        <begin position="93"/>
        <end position="113"/>
    </location>
</feature>
<feature type="domain" description="HPt" evidence="25">
    <location>
        <begin position="1053"/>
        <end position="1144"/>
    </location>
</feature>
<evidence type="ECO:0000256" key="16">
    <source>
        <dbReference type="ARBA" id="ARBA00058004"/>
    </source>
</evidence>
<dbReference type="Gene3D" id="3.30.450.20">
    <property type="entry name" value="PAS domain"/>
    <property type="match status" value="3"/>
</dbReference>
<dbReference type="Proteomes" id="UP000092634">
    <property type="component" value="Unassembled WGS sequence"/>
</dbReference>
<evidence type="ECO:0000256" key="4">
    <source>
        <dbReference type="ARBA" id="ARBA00022475"/>
    </source>
</evidence>
<keyword evidence="6 19" id="KW-0597">Phosphoprotein</keyword>
<dbReference type="SMART" id="SM00388">
    <property type="entry name" value="HisKA"/>
    <property type="match status" value="1"/>
</dbReference>
<dbReference type="InterPro" id="IPR005467">
    <property type="entry name" value="His_kinase_dom"/>
</dbReference>
<dbReference type="PROSITE" id="PS50894">
    <property type="entry name" value="HPT"/>
    <property type="match status" value="1"/>
</dbReference>
<evidence type="ECO:0000313" key="28">
    <source>
        <dbReference type="Proteomes" id="UP000092634"/>
    </source>
</evidence>
<dbReference type="SMART" id="SM00091">
    <property type="entry name" value="PAS"/>
    <property type="match status" value="3"/>
</dbReference>
<name>A0A1E8PJ60_9BURK</name>
<dbReference type="SUPFAM" id="SSF52172">
    <property type="entry name" value="CheY-like"/>
    <property type="match status" value="1"/>
</dbReference>
<dbReference type="InterPro" id="IPR011006">
    <property type="entry name" value="CheY-like_superfamily"/>
</dbReference>
<keyword evidence="8 20" id="KW-0812">Transmembrane</keyword>
<dbReference type="CDD" id="cd17546">
    <property type="entry name" value="REC_hyHK_CKI1_RcsC-like"/>
    <property type="match status" value="1"/>
</dbReference>
<proteinExistence type="predicted"/>
<dbReference type="InterPro" id="IPR003594">
    <property type="entry name" value="HATPase_dom"/>
</dbReference>
<dbReference type="PANTHER" id="PTHR43047:SF64">
    <property type="entry name" value="HISTIDINE KINASE CONTAINING CHEY-HOMOLOGOUS RECEIVER DOMAIN AND PAS DOMAIN-RELATED"/>
    <property type="match status" value="1"/>
</dbReference>
<dbReference type="PANTHER" id="PTHR43047">
    <property type="entry name" value="TWO-COMPONENT HISTIDINE PROTEIN KINASE"/>
    <property type="match status" value="1"/>
</dbReference>
<keyword evidence="11" id="KW-0067">ATP-binding</keyword>
<keyword evidence="7" id="KW-0808">Transferase</keyword>
<keyword evidence="4" id="KW-1003">Cell membrane</keyword>
<dbReference type="Gene3D" id="1.20.120.160">
    <property type="entry name" value="HPT domain"/>
    <property type="match status" value="1"/>
</dbReference>
<sequence length="1238" mass="133588">MLSSIFAFSTDTVPSIYGTHDAGLVLFSIGIAIFASFMALQIAGMARSSERGFQRQTAIITGAIALGVGIWAMHFIGMLAFDICTRVSFDPSLTLLSMLPGVAASWVALHLLARPGISRRQLAVSGVLVGLGIGSMHYSGMAAMQTSLTLLYEPWLFALSLLVAIVMAMLALWIRFGLSALCQRLSPLAALLSSSVVMGLAISGMHYTGMLAARFSGIPAAGDNTITVQASFMALAVALISVTLTVFVAAANGLLRYRQLLRHASVSESRLRAIVDTAADGLITIDGQGKVRSFNPAAESLFGWREAQIVGRDASVLLQTADAVQYQAYLRDYLATGSSRILDSGGEVDGRHKSGAVLPMRVAIGKIDTPGQLLFVAFVTDMRSSRSMEQALKDSERQYRSLIRNIPGVSFHCSYAPEWKMIFISDAVFNLTGWMPQDFMDGKVRIIDLVHPDDRQRVNDTCVQAAGERRDFENVYRMIHRDGRERWVRESSGPVLDNDGVVGWIDGVILDITDSKLRNAEYEGKVTAISRAMAVIEFDLQGRILAVNQNFLDLLGYQLDDVLGLHHSIFCEAGYVTSPDYGVFWQQLANGQFNTGEYKRIDKHGREVWIQASYNPILNTDGKPFKVVKLATDVSERRAMQESLRAEKERAELAAESKTSFLANMSHEIRTPMNAIIGFTEVLLGTALDSLQRRHLGTVGQSARSLLELLNDILDTAKLEKGATELELVDFSLPDLVEHVAASLRITAHARGLLLQVDVDPGMRQFFLGDARRVQQVLTNLIGNAVKFTEVGHVRVAVGMQDGQVHIAVHDTGIGIPADRLDKIFAPFTQADSSMSRRFGGTGLGTTISLQLVELMQGSITVESTLGVGSVFHVLLPLAPGKAMLRRTEQPVVALPPLRILAADDVPQNVELLLISLGAAGHQVIAASDGESAVREFSKGSFDIVLMDVQMPRIDGLEATRLIRVYEREQGLKPTPIIALTASVLEQDRRAAQAAGMNGFASKPLEMHKLTAEIARLLDLAVAMPPPPPLLGAVERTATGQVDWQRGSALWGGHEALQRAITRFVQANGDCAAMLATELERGDGSVAGHLLHRIKGAAGNLCLVHIDSLLGRIEQAIARQLPVGQLLVQLAAAFMALGGELESGGEARPAPAHAALASAPLDACAAGALLRQAIASLEGGQLDDALMAQVAVMLAPHGQQQRLHLLACAIDDFEFARATGVLRQLLAWLEAPVPADLS</sequence>
<dbReference type="Gene3D" id="1.10.287.130">
    <property type="match status" value="1"/>
</dbReference>
<dbReference type="SMART" id="SM00387">
    <property type="entry name" value="HATPase_c"/>
    <property type="match status" value="1"/>
</dbReference>
<dbReference type="InterPro" id="IPR036890">
    <property type="entry name" value="HATPase_C_sf"/>
</dbReference>
<evidence type="ECO:0000256" key="1">
    <source>
        <dbReference type="ARBA" id="ARBA00000085"/>
    </source>
</evidence>
<keyword evidence="5" id="KW-0997">Cell inner membrane</keyword>
<keyword evidence="11" id="KW-0547">Nucleotide-binding</keyword>
<feature type="domain" description="PAS" evidence="23">
    <location>
        <begin position="267"/>
        <end position="337"/>
    </location>
</feature>
<dbReference type="Pfam" id="PF00512">
    <property type="entry name" value="HisKA"/>
    <property type="match status" value="1"/>
</dbReference>
<feature type="domain" description="PAS" evidence="23">
    <location>
        <begin position="535"/>
        <end position="564"/>
    </location>
</feature>
<feature type="transmembrane region" description="Helical" evidence="20">
    <location>
        <begin position="58"/>
        <end position="81"/>
    </location>
</feature>
<feature type="modified residue" description="Phosphohistidine" evidence="18">
    <location>
        <position position="1092"/>
    </location>
</feature>
<evidence type="ECO:0000259" key="24">
    <source>
        <dbReference type="PROSITE" id="PS50113"/>
    </source>
</evidence>
<dbReference type="PROSITE" id="PS50112">
    <property type="entry name" value="PAS"/>
    <property type="match status" value="3"/>
</dbReference>
<dbReference type="InterPro" id="IPR000014">
    <property type="entry name" value="PAS"/>
</dbReference>
<evidence type="ECO:0000259" key="23">
    <source>
        <dbReference type="PROSITE" id="PS50112"/>
    </source>
</evidence>
<evidence type="ECO:0000256" key="9">
    <source>
        <dbReference type="ARBA" id="ARBA00022729"/>
    </source>
</evidence>
<dbReference type="InterPro" id="IPR036097">
    <property type="entry name" value="HisK_dim/P_sf"/>
</dbReference>
<dbReference type="InterPro" id="IPR000700">
    <property type="entry name" value="PAS-assoc_C"/>
</dbReference>
<dbReference type="Pfam" id="PF00989">
    <property type="entry name" value="PAS"/>
    <property type="match status" value="1"/>
</dbReference>
<dbReference type="PROSITE" id="PS50109">
    <property type="entry name" value="HIS_KIN"/>
    <property type="match status" value="1"/>
</dbReference>
<evidence type="ECO:0000259" key="25">
    <source>
        <dbReference type="PROSITE" id="PS50894"/>
    </source>
</evidence>
<dbReference type="CDD" id="cd16922">
    <property type="entry name" value="HATPase_EvgS-ArcB-TorS-like"/>
    <property type="match status" value="1"/>
</dbReference>
<dbReference type="AlphaFoldDB" id="A0A1E8PJ60"/>
<dbReference type="Gene3D" id="3.30.565.10">
    <property type="entry name" value="Histidine kinase-like ATPase, C-terminal domain"/>
    <property type="match status" value="1"/>
</dbReference>
<dbReference type="SUPFAM" id="SSF55785">
    <property type="entry name" value="PYP-like sensor domain (PAS domain)"/>
    <property type="match status" value="3"/>
</dbReference>
<comment type="subcellular location">
    <subcellularLocation>
        <location evidence="2">Cell inner membrane</location>
        <topology evidence="2">Multi-pass membrane protein</topology>
    </subcellularLocation>
</comment>
<feature type="domain" description="MHYT" evidence="26">
    <location>
        <begin position="20"/>
        <end position="216"/>
    </location>
</feature>